<proteinExistence type="predicted"/>
<dbReference type="EMBL" id="PHHE01000001">
    <property type="protein sequence ID" value="PKA68156.1"/>
    <property type="molecule type" value="Genomic_DNA"/>
</dbReference>
<organism evidence="2 3">
    <name type="scientific">Pseudomonas baetica</name>
    <dbReference type="NCBI Taxonomy" id="674054"/>
    <lineage>
        <taxon>Bacteria</taxon>
        <taxon>Pseudomonadati</taxon>
        <taxon>Pseudomonadota</taxon>
        <taxon>Gammaproteobacteria</taxon>
        <taxon>Pseudomonadales</taxon>
        <taxon>Pseudomonadaceae</taxon>
        <taxon>Pseudomonas</taxon>
    </lineage>
</organism>
<name>A0ABX4PVD7_9PSED</name>
<dbReference type="RefSeq" id="WP_100845551.1">
    <property type="nucleotide sequence ID" value="NZ_PHHE01000001.1"/>
</dbReference>
<dbReference type="Gene3D" id="3.10.450.50">
    <property type="match status" value="1"/>
</dbReference>
<dbReference type="InterPro" id="IPR037401">
    <property type="entry name" value="SnoaL-like"/>
</dbReference>
<gene>
    <name evidence="2" type="ORF">ATI02_0901</name>
</gene>
<accession>A0ABX4PVD7</accession>
<dbReference type="SUPFAM" id="SSF54427">
    <property type="entry name" value="NTF2-like"/>
    <property type="match status" value="1"/>
</dbReference>
<evidence type="ECO:0000313" key="3">
    <source>
        <dbReference type="Proteomes" id="UP000232455"/>
    </source>
</evidence>
<dbReference type="Pfam" id="PF13577">
    <property type="entry name" value="SnoaL_4"/>
    <property type="match status" value="1"/>
</dbReference>
<dbReference type="Proteomes" id="UP000232455">
    <property type="component" value="Unassembled WGS sequence"/>
</dbReference>
<evidence type="ECO:0000259" key="1">
    <source>
        <dbReference type="Pfam" id="PF13577"/>
    </source>
</evidence>
<evidence type="ECO:0000313" key="2">
    <source>
        <dbReference type="EMBL" id="PKA68156.1"/>
    </source>
</evidence>
<feature type="domain" description="SnoaL-like" evidence="1">
    <location>
        <begin position="9"/>
        <end position="132"/>
    </location>
</feature>
<sequence>MISSEVSCAVQLLSAEYWRRVDRLSQAPVSELYAASGVMQISTMRCEGQAQIERFFAERTLSEEQAQRTTRHITGGLAIEALSASRYRVYSTVLVLSGNGERPLPSQVPSSVADFVDVVVSTPEGVWLYESRTAQAVFTGTGAPSFAR</sequence>
<dbReference type="InterPro" id="IPR032710">
    <property type="entry name" value="NTF2-like_dom_sf"/>
</dbReference>
<reference evidence="2 3" key="1">
    <citation type="submission" date="2017-11" db="EMBL/GenBank/DDBJ databases">
        <title>Genome sequencing of a diverse group of Pseudomonas species.</title>
        <authorList>
            <person name="Loper J."/>
        </authorList>
    </citation>
    <scope>NUCLEOTIDE SEQUENCE [LARGE SCALE GENOMIC DNA]</scope>
    <source>
        <strain evidence="2 3">LMG 25716</strain>
    </source>
</reference>
<protein>
    <recommendedName>
        <fullName evidence="1">SnoaL-like domain-containing protein</fullName>
    </recommendedName>
</protein>
<comment type="caution">
    <text evidence="2">The sequence shown here is derived from an EMBL/GenBank/DDBJ whole genome shotgun (WGS) entry which is preliminary data.</text>
</comment>
<keyword evidence="3" id="KW-1185">Reference proteome</keyword>